<sequence length="59" mass="7317">MTLQKRRFYRPKAALLPCKRAAFTMQNNRFYKTLIIRLLHYRCSSEKYLQFYCVVFLYI</sequence>
<evidence type="ECO:0000313" key="2">
    <source>
        <dbReference type="Proteomes" id="UP000230046"/>
    </source>
</evidence>
<accession>A0A2G8IB75</accession>
<dbReference type="AlphaFoldDB" id="A0A2G8IB75"/>
<proteinExistence type="predicted"/>
<gene>
    <name evidence="1" type="ORF">CTI18_05150</name>
</gene>
<reference evidence="1 2" key="1">
    <citation type="submission" date="2017-11" db="EMBL/GenBank/DDBJ databases">
        <title>Genome sequencing of Prevotella intermedia KCOM 1653.</title>
        <authorList>
            <person name="Kook J.-K."/>
            <person name="Park S.-N."/>
            <person name="Lim Y.K."/>
        </authorList>
    </citation>
    <scope>NUCLEOTIDE SEQUENCE [LARGE SCALE GENOMIC DNA]</scope>
    <source>
        <strain evidence="1 2">KCOM 1653</strain>
    </source>
</reference>
<dbReference type="EMBL" id="PEKN01000001">
    <property type="protein sequence ID" value="PIK20755.1"/>
    <property type="molecule type" value="Genomic_DNA"/>
</dbReference>
<dbReference type="Proteomes" id="UP000230046">
    <property type="component" value="Unassembled WGS sequence"/>
</dbReference>
<organism evidence="1 2">
    <name type="scientific">Prevotella intermedia</name>
    <dbReference type="NCBI Taxonomy" id="28131"/>
    <lineage>
        <taxon>Bacteria</taxon>
        <taxon>Pseudomonadati</taxon>
        <taxon>Bacteroidota</taxon>
        <taxon>Bacteroidia</taxon>
        <taxon>Bacteroidales</taxon>
        <taxon>Prevotellaceae</taxon>
        <taxon>Prevotella</taxon>
    </lineage>
</organism>
<evidence type="ECO:0000313" key="1">
    <source>
        <dbReference type="EMBL" id="PIK20755.1"/>
    </source>
</evidence>
<protein>
    <submittedName>
        <fullName evidence="1">Uncharacterized protein</fullName>
    </submittedName>
</protein>
<comment type="caution">
    <text evidence="1">The sequence shown here is derived from an EMBL/GenBank/DDBJ whole genome shotgun (WGS) entry which is preliminary data.</text>
</comment>
<name>A0A2G8IB75_PREIN</name>